<comment type="caution">
    <text evidence="1">The sequence shown here is derived from an EMBL/GenBank/DDBJ whole genome shotgun (WGS) entry which is preliminary data.</text>
</comment>
<evidence type="ECO:0000313" key="2">
    <source>
        <dbReference type="Proteomes" id="UP001500804"/>
    </source>
</evidence>
<keyword evidence="2" id="KW-1185">Reference proteome</keyword>
<dbReference type="Proteomes" id="UP001500804">
    <property type="component" value="Unassembled WGS sequence"/>
</dbReference>
<gene>
    <name evidence="1" type="ORF">GCM10023320_79600</name>
</gene>
<evidence type="ECO:0000313" key="1">
    <source>
        <dbReference type="EMBL" id="GAA5141086.1"/>
    </source>
</evidence>
<organism evidence="1 2">
    <name type="scientific">Pseudonocardia adelaidensis</name>
    <dbReference type="NCBI Taxonomy" id="648754"/>
    <lineage>
        <taxon>Bacteria</taxon>
        <taxon>Bacillati</taxon>
        <taxon>Actinomycetota</taxon>
        <taxon>Actinomycetes</taxon>
        <taxon>Pseudonocardiales</taxon>
        <taxon>Pseudonocardiaceae</taxon>
        <taxon>Pseudonocardia</taxon>
    </lineage>
</organism>
<protein>
    <submittedName>
        <fullName evidence="1">Uncharacterized protein</fullName>
    </submittedName>
</protein>
<proteinExistence type="predicted"/>
<name>A0ABP9P6D0_9PSEU</name>
<reference evidence="2" key="1">
    <citation type="journal article" date="2019" name="Int. J. Syst. Evol. Microbiol.">
        <title>The Global Catalogue of Microorganisms (GCM) 10K type strain sequencing project: providing services to taxonomists for standard genome sequencing and annotation.</title>
        <authorList>
            <consortium name="The Broad Institute Genomics Platform"/>
            <consortium name="The Broad Institute Genome Sequencing Center for Infectious Disease"/>
            <person name="Wu L."/>
            <person name="Ma J."/>
        </authorList>
    </citation>
    <scope>NUCLEOTIDE SEQUENCE [LARGE SCALE GENOMIC DNA]</scope>
    <source>
        <strain evidence="2">JCM 18302</strain>
    </source>
</reference>
<accession>A0ABP9P6D0</accession>
<dbReference type="EMBL" id="BAABJO010000051">
    <property type="protein sequence ID" value="GAA5141086.1"/>
    <property type="molecule type" value="Genomic_DNA"/>
</dbReference>
<sequence>MIRPGPVTVVERAAHAPAEAQREAFDRLAHEFTDARCAASDGLLVTDPEVRTTRLRWLGHRPG</sequence>